<organism evidence="2 3">
    <name type="scientific">Colletotrichum lupini</name>
    <dbReference type="NCBI Taxonomy" id="145971"/>
    <lineage>
        <taxon>Eukaryota</taxon>
        <taxon>Fungi</taxon>
        <taxon>Dikarya</taxon>
        <taxon>Ascomycota</taxon>
        <taxon>Pezizomycotina</taxon>
        <taxon>Sordariomycetes</taxon>
        <taxon>Hypocreomycetidae</taxon>
        <taxon>Glomerellales</taxon>
        <taxon>Glomerellaceae</taxon>
        <taxon>Colletotrichum</taxon>
        <taxon>Colletotrichum acutatum species complex</taxon>
    </lineage>
</organism>
<proteinExistence type="predicted"/>
<protein>
    <submittedName>
        <fullName evidence="2">Uncharacterized protein</fullName>
    </submittedName>
</protein>
<gene>
    <name evidence="2" type="ORF">CLUP02_03572</name>
</gene>
<dbReference type="Proteomes" id="UP000830671">
    <property type="component" value="Chromosome 2"/>
</dbReference>
<evidence type="ECO:0000256" key="1">
    <source>
        <dbReference type="SAM" id="MobiDB-lite"/>
    </source>
</evidence>
<dbReference type="KEGG" id="clup:CLUP02_03572"/>
<dbReference type="GeneID" id="73337602"/>
<name>A0A9Q8WBX7_9PEZI</name>
<evidence type="ECO:0000313" key="3">
    <source>
        <dbReference type="Proteomes" id="UP000830671"/>
    </source>
</evidence>
<reference evidence="2" key="1">
    <citation type="journal article" date="2021" name="Mol. Plant Microbe Interact.">
        <title>Complete Genome Sequence of the Plant-Pathogenic Fungus Colletotrichum lupini.</title>
        <authorList>
            <person name="Baroncelli R."/>
            <person name="Pensec F."/>
            <person name="Da Lio D."/>
            <person name="Boufleur T."/>
            <person name="Vicente I."/>
            <person name="Sarrocco S."/>
            <person name="Picot A."/>
            <person name="Baraldi E."/>
            <person name="Sukno S."/>
            <person name="Thon M."/>
            <person name="Le Floch G."/>
        </authorList>
    </citation>
    <scope>NUCLEOTIDE SEQUENCE</scope>
    <source>
        <strain evidence="2">IMI 504893</strain>
    </source>
</reference>
<dbReference type="EMBL" id="CP019474">
    <property type="protein sequence ID" value="UQC78098.1"/>
    <property type="molecule type" value="Genomic_DNA"/>
</dbReference>
<keyword evidence="3" id="KW-1185">Reference proteome</keyword>
<feature type="region of interest" description="Disordered" evidence="1">
    <location>
        <begin position="1"/>
        <end position="48"/>
    </location>
</feature>
<accession>A0A9Q8WBX7</accession>
<dbReference type="RefSeq" id="XP_049139735.1">
    <property type="nucleotide sequence ID" value="XM_049282592.1"/>
</dbReference>
<dbReference type="AlphaFoldDB" id="A0A9Q8WBX7"/>
<evidence type="ECO:0000313" key="2">
    <source>
        <dbReference type="EMBL" id="UQC78098.1"/>
    </source>
</evidence>
<sequence length="48" mass="4932">MPGAIRTDDGDIMGAKPSDGLQDTLANVEEKKDSSVTSTGLPEARAVS</sequence>